<proteinExistence type="predicted"/>
<comment type="caution">
    <text evidence="3">The sequence shown here is derived from an EMBL/GenBank/DDBJ whole genome shotgun (WGS) entry which is preliminary data.</text>
</comment>
<keyword evidence="1" id="KW-0812">Transmembrane</keyword>
<feature type="domain" description="S5 DRBM" evidence="2">
    <location>
        <begin position="15"/>
        <end position="52"/>
    </location>
</feature>
<dbReference type="Gene3D" id="3.30.160.20">
    <property type="match status" value="1"/>
</dbReference>
<dbReference type="SUPFAM" id="SSF54768">
    <property type="entry name" value="dsRNA-binding domain-like"/>
    <property type="match status" value="1"/>
</dbReference>
<dbReference type="OrthoDB" id="309483at2759"/>
<sequence length="84" mass="9540">MKNIFAYFSETFEGFDSRVLEFKPVMHMSGSRGRVRQLSALVVVGNKKGLAGKCFYIFVISYSMFIMLSLVLIDGLLAIFPKYD</sequence>
<evidence type="ECO:0000313" key="5">
    <source>
        <dbReference type="Proteomes" id="UP000887013"/>
    </source>
</evidence>
<dbReference type="InterPro" id="IPR013810">
    <property type="entry name" value="Ribosomal_uS5_N"/>
</dbReference>
<evidence type="ECO:0000313" key="4">
    <source>
        <dbReference type="EMBL" id="GFU52136.1"/>
    </source>
</evidence>
<evidence type="ECO:0000256" key="1">
    <source>
        <dbReference type="SAM" id="Phobius"/>
    </source>
</evidence>
<reference evidence="3" key="1">
    <citation type="submission" date="2020-08" db="EMBL/GenBank/DDBJ databases">
        <title>Multicomponent nature underlies the extraordinary mechanical properties of spider dragline silk.</title>
        <authorList>
            <person name="Kono N."/>
            <person name="Nakamura H."/>
            <person name="Mori M."/>
            <person name="Yoshida Y."/>
            <person name="Ohtoshi R."/>
            <person name="Malay A.D."/>
            <person name="Moran D.A.P."/>
            <person name="Tomita M."/>
            <person name="Numata K."/>
            <person name="Arakawa K."/>
        </authorList>
    </citation>
    <scope>NUCLEOTIDE SEQUENCE</scope>
</reference>
<dbReference type="EMBL" id="BMAW01038436">
    <property type="protein sequence ID" value="GFU52136.1"/>
    <property type="molecule type" value="Genomic_DNA"/>
</dbReference>
<dbReference type="GO" id="GO:0005840">
    <property type="term" value="C:ribosome"/>
    <property type="evidence" value="ECO:0007669"/>
    <property type="project" value="InterPro"/>
</dbReference>
<gene>
    <name evidence="3" type="ORF">NPIL_264721</name>
    <name evidence="4" type="ORF">NPIL_511671</name>
</gene>
<dbReference type="Proteomes" id="UP000887013">
    <property type="component" value="Unassembled WGS sequence"/>
</dbReference>
<dbReference type="GO" id="GO:0003723">
    <property type="term" value="F:RNA binding"/>
    <property type="evidence" value="ECO:0007669"/>
    <property type="project" value="InterPro"/>
</dbReference>
<accession>A0A8X6PBE7</accession>
<dbReference type="EMBL" id="BMAW01067926">
    <property type="protein sequence ID" value="GFT61995.1"/>
    <property type="molecule type" value="Genomic_DNA"/>
</dbReference>
<keyword evidence="1" id="KW-1133">Transmembrane helix</keyword>
<evidence type="ECO:0000259" key="2">
    <source>
        <dbReference type="Pfam" id="PF00333"/>
    </source>
</evidence>
<keyword evidence="1" id="KW-0472">Membrane</keyword>
<dbReference type="AlphaFoldDB" id="A0A8X6PBE7"/>
<evidence type="ECO:0000313" key="3">
    <source>
        <dbReference type="EMBL" id="GFT61995.1"/>
    </source>
</evidence>
<protein>
    <recommendedName>
        <fullName evidence="2">S5 DRBM domain-containing protein</fullName>
    </recommendedName>
</protein>
<keyword evidence="5" id="KW-1185">Reference proteome</keyword>
<dbReference type="GO" id="GO:0006412">
    <property type="term" value="P:translation"/>
    <property type="evidence" value="ECO:0007669"/>
    <property type="project" value="InterPro"/>
</dbReference>
<dbReference type="Pfam" id="PF00333">
    <property type="entry name" value="Ribosomal_S5"/>
    <property type="match status" value="1"/>
</dbReference>
<organism evidence="3 5">
    <name type="scientific">Nephila pilipes</name>
    <name type="common">Giant wood spider</name>
    <name type="synonym">Nephila maculata</name>
    <dbReference type="NCBI Taxonomy" id="299642"/>
    <lineage>
        <taxon>Eukaryota</taxon>
        <taxon>Metazoa</taxon>
        <taxon>Ecdysozoa</taxon>
        <taxon>Arthropoda</taxon>
        <taxon>Chelicerata</taxon>
        <taxon>Arachnida</taxon>
        <taxon>Araneae</taxon>
        <taxon>Araneomorphae</taxon>
        <taxon>Entelegynae</taxon>
        <taxon>Araneoidea</taxon>
        <taxon>Nephilidae</taxon>
        <taxon>Nephila</taxon>
    </lineage>
</organism>
<dbReference type="GO" id="GO:0003735">
    <property type="term" value="F:structural constituent of ribosome"/>
    <property type="evidence" value="ECO:0007669"/>
    <property type="project" value="InterPro"/>
</dbReference>
<feature type="transmembrane region" description="Helical" evidence="1">
    <location>
        <begin position="55"/>
        <end position="80"/>
    </location>
</feature>
<name>A0A8X6PBE7_NEPPI</name>